<name>A0A1R1LJE3_9MICC</name>
<evidence type="ECO:0000313" key="2">
    <source>
        <dbReference type="EMBL" id="OMH27639.1"/>
    </source>
</evidence>
<dbReference type="OrthoDB" id="3217325at2"/>
<accession>A0A1R1LJE3</accession>
<dbReference type="InterPro" id="IPR005531">
    <property type="entry name" value="Asp23"/>
</dbReference>
<evidence type="ECO:0000256" key="1">
    <source>
        <dbReference type="ARBA" id="ARBA00005721"/>
    </source>
</evidence>
<dbReference type="Pfam" id="PF03780">
    <property type="entry name" value="Asp23"/>
    <property type="match status" value="1"/>
</dbReference>
<protein>
    <recommendedName>
        <fullName evidence="4">Asp23/Gls24 family envelope stress response protein</fullName>
    </recommendedName>
</protein>
<dbReference type="EMBL" id="MRDE01000016">
    <property type="protein sequence ID" value="OMH27639.1"/>
    <property type="molecule type" value="Genomic_DNA"/>
</dbReference>
<keyword evidence="3" id="KW-1185">Reference proteome</keyword>
<proteinExistence type="inferred from homology"/>
<organism evidence="2 3">
    <name type="scientific">Tersicoccus phoenicis</name>
    <dbReference type="NCBI Taxonomy" id="554083"/>
    <lineage>
        <taxon>Bacteria</taxon>
        <taxon>Bacillati</taxon>
        <taxon>Actinomycetota</taxon>
        <taxon>Actinomycetes</taxon>
        <taxon>Micrococcales</taxon>
        <taxon>Micrococcaceae</taxon>
        <taxon>Tersicoccus</taxon>
    </lineage>
</organism>
<gene>
    <name evidence="2" type="ORF">BKD30_03050</name>
</gene>
<dbReference type="STRING" id="554083.BKD30_03050"/>
<dbReference type="AlphaFoldDB" id="A0A1R1LJE3"/>
<evidence type="ECO:0000313" key="3">
    <source>
        <dbReference type="Proteomes" id="UP000187085"/>
    </source>
</evidence>
<comment type="similarity">
    <text evidence="1">Belongs to the asp23 family.</text>
</comment>
<dbReference type="Proteomes" id="UP000187085">
    <property type="component" value="Unassembled WGS sequence"/>
</dbReference>
<reference evidence="2 3" key="1">
    <citation type="submission" date="2016-12" db="EMBL/GenBank/DDBJ databases">
        <title>Draft genome of Tersicoccus phoenicis 1P05MA.</title>
        <authorList>
            <person name="Nakajima Y."/>
            <person name="Yoshizawa S."/>
            <person name="Nakamura K."/>
            <person name="Ogura Y."/>
            <person name="Hayashi T."/>
            <person name="Kogure K."/>
        </authorList>
    </citation>
    <scope>NUCLEOTIDE SEQUENCE [LARGE SCALE GENOMIC DNA]</scope>
    <source>
        <strain evidence="2 3">1p05MA</strain>
    </source>
</reference>
<sequence length="124" mass="12751">MTDTASRPSGPGTLTVPAAVVAKIAAQAASELPQTGAAAGGVLGIGARRDFDDRPTSHAELYGNTAVISLDLGLTYPTPLRAAADAIRSHVRDRVRDLTGFTVGQVDVTVSWLHATSSTRGALQ</sequence>
<evidence type="ECO:0008006" key="4">
    <source>
        <dbReference type="Google" id="ProtNLM"/>
    </source>
</evidence>
<comment type="caution">
    <text evidence="2">The sequence shown here is derived from an EMBL/GenBank/DDBJ whole genome shotgun (WGS) entry which is preliminary data.</text>
</comment>
<dbReference type="RefSeq" id="WP_076701790.1">
    <property type="nucleotide sequence ID" value="NZ_MRDE01000016.1"/>
</dbReference>